<organism evidence="4">
    <name type="scientific">freshwater metagenome</name>
    <dbReference type="NCBI Taxonomy" id="449393"/>
    <lineage>
        <taxon>unclassified sequences</taxon>
        <taxon>metagenomes</taxon>
        <taxon>ecological metagenomes</taxon>
    </lineage>
</organism>
<sequence length="514" mass="57710">MVGVDGGEGRRPDHVVVVLLDSLNRHLLGAYGSTEFATPNLDRFGRASVIFDRHHTGSLPCMPARHDILVGALDFPWRPWGSIELWEDAITRSLRRAGVTSMLVSDHPHLFEVGGENYHTDFTAWEYLRGHENDPWKTVADPSWVGTPALPVEPPRVHYSYTESRTWFRDEADFPGPRTMTAAAEWVSANAGRHERSFLFVDEFDPHEPFDTPEPWASRYQVDGDPRLIWPPYVVDGRARGIVDDASARSLRAAYGAKLSMIDHWFGRLLDSIDASPDADRTAVIVCTDHGHYLGERDVWGKPGYPIHDPLGHIPLMIRWPGATPRRVSALTTSVDVHATLCDVFGVEPEHRTHGRSLVPLIDGTATRVRDHVLTGYWGREVQIVTDEHCYIRGSVGSGFPLSMWSNRWSTMPVHALPDLRLPRPDGRARLDVMPGSDVPVIRQPFVEGDMLPFWAVGGLVDRNILYSRQDEDQTRDLTLVGGHEDLEVAMIEHLRIALTEISAPDDLFVRLGL</sequence>
<dbReference type="EMBL" id="CAEZTS010000062">
    <property type="protein sequence ID" value="CAB4578546.1"/>
    <property type="molecule type" value="Genomic_DNA"/>
</dbReference>
<gene>
    <name evidence="4" type="ORF">UFOPK1722_00845</name>
</gene>
<dbReference type="PANTHER" id="PTHR45953:SF1">
    <property type="entry name" value="IDURONATE 2-SULFATASE"/>
    <property type="match status" value="1"/>
</dbReference>
<dbReference type="PANTHER" id="PTHR45953">
    <property type="entry name" value="IDURONATE 2-SULFATASE"/>
    <property type="match status" value="1"/>
</dbReference>
<dbReference type="AlphaFoldDB" id="A0A6J6ER49"/>
<evidence type="ECO:0000256" key="1">
    <source>
        <dbReference type="ARBA" id="ARBA00022723"/>
    </source>
</evidence>
<dbReference type="InterPro" id="IPR017850">
    <property type="entry name" value="Alkaline_phosphatase_core_sf"/>
</dbReference>
<name>A0A6J6ER49_9ZZZZ</name>
<evidence type="ECO:0000259" key="3">
    <source>
        <dbReference type="Pfam" id="PF00884"/>
    </source>
</evidence>
<dbReference type="Pfam" id="PF00884">
    <property type="entry name" value="Sulfatase"/>
    <property type="match status" value="1"/>
</dbReference>
<evidence type="ECO:0000256" key="2">
    <source>
        <dbReference type="ARBA" id="ARBA00022801"/>
    </source>
</evidence>
<keyword evidence="2" id="KW-0378">Hydrolase</keyword>
<dbReference type="InterPro" id="IPR000917">
    <property type="entry name" value="Sulfatase_N"/>
</dbReference>
<evidence type="ECO:0000313" key="4">
    <source>
        <dbReference type="EMBL" id="CAB4578546.1"/>
    </source>
</evidence>
<keyword evidence="1" id="KW-0479">Metal-binding</keyword>
<proteinExistence type="predicted"/>
<dbReference type="GO" id="GO:0005737">
    <property type="term" value="C:cytoplasm"/>
    <property type="evidence" value="ECO:0007669"/>
    <property type="project" value="TreeGrafter"/>
</dbReference>
<accession>A0A6J6ER49</accession>
<protein>
    <submittedName>
        <fullName evidence="4">Unannotated protein</fullName>
    </submittedName>
</protein>
<dbReference type="GO" id="GO:0046872">
    <property type="term" value="F:metal ion binding"/>
    <property type="evidence" value="ECO:0007669"/>
    <property type="project" value="UniProtKB-KW"/>
</dbReference>
<dbReference type="Gene3D" id="3.40.720.10">
    <property type="entry name" value="Alkaline Phosphatase, subunit A"/>
    <property type="match status" value="1"/>
</dbReference>
<dbReference type="SUPFAM" id="SSF53649">
    <property type="entry name" value="Alkaline phosphatase-like"/>
    <property type="match status" value="1"/>
</dbReference>
<dbReference type="GO" id="GO:0008484">
    <property type="term" value="F:sulfuric ester hydrolase activity"/>
    <property type="evidence" value="ECO:0007669"/>
    <property type="project" value="TreeGrafter"/>
</dbReference>
<dbReference type="CDD" id="cd16148">
    <property type="entry name" value="sulfatase_like"/>
    <property type="match status" value="1"/>
</dbReference>
<feature type="domain" description="Sulfatase N-terminal" evidence="3">
    <location>
        <begin position="14"/>
        <end position="347"/>
    </location>
</feature>
<reference evidence="4" key="1">
    <citation type="submission" date="2020-05" db="EMBL/GenBank/DDBJ databases">
        <authorList>
            <person name="Chiriac C."/>
            <person name="Salcher M."/>
            <person name="Ghai R."/>
            <person name="Kavagutti S V."/>
        </authorList>
    </citation>
    <scope>NUCLEOTIDE SEQUENCE</scope>
</reference>